<gene>
    <name evidence="1" type="ORF">MEUPH1_LOCUS8543</name>
</gene>
<keyword evidence="2" id="KW-1185">Reference proteome</keyword>
<evidence type="ECO:0000313" key="2">
    <source>
        <dbReference type="Proteomes" id="UP001160148"/>
    </source>
</evidence>
<comment type="caution">
    <text evidence="1">The sequence shown here is derived from an EMBL/GenBank/DDBJ whole genome shotgun (WGS) entry which is preliminary data.</text>
</comment>
<reference evidence="1 2" key="1">
    <citation type="submission" date="2023-01" db="EMBL/GenBank/DDBJ databases">
        <authorList>
            <person name="Whitehead M."/>
        </authorList>
    </citation>
    <scope>NUCLEOTIDE SEQUENCE [LARGE SCALE GENOMIC DNA]</scope>
</reference>
<evidence type="ECO:0000313" key="1">
    <source>
        <dbReference type="EMBL" id="CAI6352282.1"/>
    </source>
</evidence>
<name>A0AAV0W919_9HEMI</name>
<organism evidence="1 2">
    <name type="scientific">Macrosiphum euphorbiae</name>
    <name type="common">potato aphid</name>
    <dbReference type="NCBI Taxonomy" id="13131"/>
    <lineage>
        <taxon>Eukaryota</taxon>
        <taxon>Metazoa</taxon>
        <taxon>Ecdysozoa</taxon>
        <taxon>Arthropoda</taxon>
        <taxon>Hexapoda</taxon>
        <taxon>Insecta</taxon>
        <taxon>Pterygota</taxon>
        <taxon>Neoptera</taxon>
        <taxon>Paraneoptera</taxon>
        <taxon>Hemiptera</taxon>
        <taxon>Sternorrhyncha</taxon>
        <taxon>Aphidomorpha</taxon>
        <taxon>Aphidoidea</taxon>
        <taxon>Aphididae</taxon>
        <taxon>Macrosiphini</taxon>
        <taxon>Macrosiphum</taxon>
    </lineage>
</organism>
<proteinExistence type="predicted"/>
<accession>A0AAV0W919</accession>
<dbReference type="EMBL" id="CARXXK010000001">
    <property type="protein sequence ID" value="CAI6352282.1"/>
    <property type="molecule type" value="Genomic_DNA"/>
</dbReference>
<protein>
    <submittedName>
        <fullName evidence="1">Uncharacterized protein</fullName>
    </submittedName>
</protein>
<sequence>MSVAALEEIQSWNCKDSLSGAFLLLNGICQSTFIISLLCSEKLLAYTLPIKSEVLKILSEKGPRKLKF</sequence>
<dbReference type="Proteomes" id="UP001160148">
    <property type="component" value="Unassembled WGS sequence"/>
</dbReference>
<dbReference type="AlphaFoldDB" id="A0AAV0W919"/>